<dbReference type="VEuPathDB" id="FungiDB:SPBR_08901"/>
<evidence type="ECO:0000313" key="2">
    <source>
        <dbReference type="EMBL" id="KIH86385.1"/>
    </source>
</evidence>
<evidence type="ECO:0000256" key="1">
    <source>
        <dbReference type="SAM" id="MobiDB-lite"/>
    </source>
</evidence>
<dbReference type="EMBL" id="AWTV01000011">
    <property type="protein sequence ID" value="KIH86385.1"/>
    <property type="molecule type" value="Genomic_DNA"/>
</dbReference>
<dbReference type="GeneID" id="63681948"/>
<dbReference type="OrthoDB" id="10318240at2759"/>
<sequence length="277" mass="29628">MTKSNISKRKHASRRATRYASWKRSMRSRRLDKFTYRRRTAEIGSHKIKQSKIDLDPAVGISHDTSPNRPSVEITANRDVLGSTARALAGNIGSGILKAASGIGASISLTQLAPTAAAPPIDACDADAPTSLSATSERAVIEGATDTWVSAVADSVSALLAALTSTRDTKRIEEHADICRVNDMSLEITSMINDVVKASPGSTESGRGIAEVVFQFAKTFSETMSETAAKAENSDDGTAFVNMVRKARVNFNAAYGRLEAALKVKPECRRQPSPVTC</sequence>
<feature type="region of interest" description="Disordered" evidence="1">
    <location>
        <begin position="1"/>
        <end position="23"/>
    </location>
</feature>
<organism evidence="2 3">
    <name type="scientific">Sporothrix brasiliensis 5110</name>
    <dbReference type="NCBI Taxonomy" id="1398154"/>
    <lineage>
        <taxon>Eukaryota</taxon>
        <taxon>Fungi</taxon>
        <taxon>Dikarya</taxon>
        <taxon>Ascomycota</taxon>
        <taxon>Pezizomycotina</taxon>
        <taxon>Sordariomycetes</taxon>
        <taxon>Sordariomycetidae</taxon>
        <taxon>Ophiostomatales</taxon>
        <taxon>Ophiostomataceae</taxon>
        <taxon>Sporothrix</taxon>
    </lineage>
</organism>
<feature type="compositionally biased region" description="Basic residues" evidence="1">
    <location>
        <begin position="1"/>
        <end position="17"/>
    </location>
</feature>
<evidence type="ECO:0000313" key="3">
    <source>
        <dbReference type="Proteomes" id="UP000031575"/>
    </source>
</evidence>
<name>A0A0C2IH79_9PEZI</name>
<dbReference type="RefSeq" id="XP_040614395.1">
    <property type="nucleotide sequence ID" value="XM_040767027.1"/>
</dbReference>
<reference evidence="2 3" key="1">
    <citation type="journal article" date="2014" name="BMC Genomics">
        <title>Comparative genomics of the major fungal agents of human and animal Sporotrichosis: Sporothrix schenckii and Sporothrix brasiliensis.</title>
        <authorList>
            <person name="Teixeira M.M."/>
            <person name="de Almeida L.G."/>
            <person name="Kubitschek-Barreira P."/>
            <person name="Alves F.L."/>
            <person name="Kioshima E.S."/>
            <person name="Abadio A.K."/>
            <person name="Fernandes L."/>
            <person name="Derengowski L.S."/>
            <person name="Ferreira K.S."/>
            <person name="Souza R.C."/>
            <person name="Ruiz J.C."/>
            <person name="de Andrade N.C."/>
            <person name="Paes H.C."/>
            <person name="Nicola A.M."/>
            <person name="Albuquerque P."/>
            <person name="Gerber A.L."/>
            <person name="Martins V.P."/>
            <person name="Peconick L.D."/>
            <person name="Neto A.V."/>
            <person name="Chaucanez C.B."/>
            <person name="Silva P.A."/>
            <person name="Cunha O.L."/>
            <person name="de Oliveira F.F."/>
            <person name="dos Santos T.C."/>
            <person name="Barros A.L."/>
            <person name="Soares M.A."/>
            <person name="de Oliveira L.M."/>
            <person name="Marini M.M."/>
            <person name="Villalobos-Duno H."/>
            <person name="Cunha M.M."/>
            <person name="de Hoog S."/>
            <person name="da Silveira J.F."/>
            <person name="Henrissat B."/>
            <person name="Nino-Vega G.A."/>
            <person name="Cisalpino P.S."/>
            <person name="Mora-Montes H.M."/>
            <person name="Almeida S.R."/>
            <person name="Stajich J.E."/>
            <person name="Lopes-Bezerra L.M."/>
            <person name="Vasconcelos A.T."/>
            <person name="Felipe M.S."/>
        </authorList>
    </citation>
    <scope>NUCLEOTIDE SEQUENCE [LARGE SCALE GENOMIC DNA]</scope>
    <source>
        <strain evidence="2 3">5110</strain>
    </source>
</reference>
<dbReference type="HOGENOM" id="CLU_1005337_0_0_1"/>
<comment type="caution">
    <text evidence="2">The sequence shown here is derived from an EMBL/GenBank/DDBJ whole genome shotgun (WGS) entry which is preliminary data.</text>
</comment>
<proteinExistence type="predicted"/>
<accession>A0A0C2IH79</accession>
<gene>
    <name evidence="2" type="ORF">SPBR_08901</name>
</gene>
<keyword evidence="3" id="KW-1185">Reference proteome</keyword>
<dbReference type="AlphaFoldDB" id="A0A0C2IH79"/>
<protein>
    <submittedName>
        <fullName evidence="2">Uncharacterized protein</fullName>
    </submittedName>
</protein>
<dbReference type="Proteomes" id="UP000031575">
    <property type="component" value="Unassembled WGS sequence"/>
</dbReference>